<name>A0AAE4SCR9_9EURY</name>
<accession>A0AAE4SCR9</accession>
<keyword evidence="1" id="KW-0472">Membrane</keyword>
<reference evidence="2 3" key="1">
    <citation type="submission" date="2023-06" db="EMBL/GenBank/DDBJ databases">
        <title>Genome sequence of Methancorpusculaceae sp. Cs1.</title>
        <authorList>
            <person name="Protasov E."/>
            <person name="Platt K."/>
            <person name="Poehlein A."/>
            <person name="Daniel R."/>
            <person name="Brune A."/>
        </authorList>
    </citation>
    <scope>NUCLEOTIDE SEQUENCE [LARGE SCALE GENOMIC DNA]</scope>
    <source>
        <strain evidence="2 3">Cs1</strain>
    </source>
</reference>
<dbReference type="AlphaFoldDB" id="A0AAE4SCR9"/>
<proteinExistence type="predicted"/>
<protein>
    <submittedName>
        <fullName evidence="2">Uncharacterized protein</fullName>
    </submittedName>
</protein>
<keyword evidence="1" id="KW-0812">Transmembrane</keyword>
<dbReference type="RefSeq" id="WP_338096584.1">
    <property type="nucleotide sequence ID" value="NZ_JAWDKB010000006.1"/>
</dbReference>
<evidence type="ECO:0000313" key="2">
    <source>
        <dbReference type="EMBL" id="MDV0444078.1"/>
    </source>
</evidence>
<dbReference type="EMBL" id="JAWDKB010000006">
    <property type="protein sequence ID" value="MDV0444078.1"/>
    <property type="molecule type" value="Genomic_DNA"/>
</dbReference>
<keyword evidence="1" id="KW-1133">Transmembrane helix</keyword>
<evidence type="ECO:0000256" key="1">
    <source>
        <dbReference type="SAM" id="Phobius"/>
    </source>
</evidence>
<organism evidence="2 3">
    <name type="scientific">Methanorbis rubei</name>
    <dbReference type="NCBI Taxonomy" id="3028300"/>
    <lineage>
        <taxon>Archaea</taxon>
        <taxon>Methanobacteriati</taxon>
        <taxon>Methanobacteriota</taxon>
        <taxon>Stenosarchaea group</taxon>
        <taxon>Methanomicrobia</taxon>
        <taxon>Methanomicrobiales</taxon>
        <taxon>Methanocorpusculaceae</taxon>
        <taxon>Methanorbis</taxon>
    </lineage>
</organism>
<sequence length="89" mass="9671">MDVDYSNLTSLNGIPVTDLTPLPSDLSSSLDLGNVTTVWGSVYPVGMTDLVEAVQTIHILLLLLIIPMYIIAILLAYYVMCRRLGVGFA</sequence>
<comment type="caution">
    <text evidence="2">The sequence shown here is derived from an EMBL/GenBank/DDBJ whole genome shotgun (WGS) entry which is preliminary data.</text>
</comment>
<dbReference type="Proteomes" id="UP001283212">
    <property type="component" value="Unassembled WGS sequence"/>
</dbReference>
<gene>
    <name evidence="2" type="ORF">McpCs1_14720</name>
</gene>
<feature type="transmembrane region" description="Helical" evidence="1">
    <location>
        <begin position="57"/>
        <end position="80"/>
    </location>
</feature>
<keyword evidence="3" id="KW-1185">Reference proteome</keyword>
<evidence type="ECO:0000313" key="3">
    <source>
        <dbReference type="Proteomes" id="UP001283212"/>
    </source>
</evidence>